<dbReference type="PANTHER" id="PTHR11548">
    <property type="entry name" value="THYMIDYLATE SYNTHASE 1"/>
    <property type="match status" value="1"/>
</dbReference>
<dbReference type="InterPro" id="IPR036926">
    <property type="entry name" value="Thymidate_synth/dCMP_Mease_sf"/>
</dbReference>
<sequence length="302" mass="34455">MHADLVYNNMAARILNEGKRKGDRTGTGTISLFGPQMEFDLKEGFPALTNKAIPMRIVGEELFWFARGDTDLKSLLEKNVNIWTDDGYRDCKNKFGGDLTKDEFVEMVKDIGYDLGPIYGHQWRSWEVNTPTSEDFPGLTSTEHIDQLQDVIEEIKNNPDSRRLLVTAWNPSDIPNMALPPCHVLFQFYVQDGELSCKMYQRSADFFLGVPFNIASYALLVHIIAKMTGLEVGKFIHTFGDAHIYSNHEEQIKLQLSRTPRPMPKLVVKTVHDRIEDYTMDDIELIDYNPHPTIKGKLSVGN</sequence>
<comment type="subunit">
    <text evidence="2">Homodimer.</text>
</comment>
<feature type="domain" description="Thymidylate synthase/dCMP hydroxymethylase" evidence="11">
    <location>
        <begin position="7"/>
        <end position="300"/>
    </location>
</feature>
<dbReference type="InterPro" id="IPR023451">
    <property type="entry name" value="Thymidate_synth/dCMP_Mease_dom"/>
</dbReference>
<reference evidence="12 13" key="1">
    <citation type="submission" date="2019-06" db="EMBL/GenBank/DDBJ databases">
        <authorList>
            <person name="Hertel R."/>
        </authorList>
    </citation>
    <scope>NUCLEOTIDE SEQUENCE [LARGE SCALE GENOMIC DNA]</scope>
</reference>
<name>A0A516KMK1_9CAUD</name>
<organism evidence="12 13">
    <name type="scientific">Bacillus phage vB_BmeM-Goe8</name>
    <dbReference type="NCBI Taxonomy" id="2593638"/>
    <lineage>
        <taxon>Viruses</taxon>
        <taxon>Duplodnaviria</taxon>
        <taxon>Heunggongvirae</taxon>
        <taxon>Uroviricota</taxon>
        <taxon>Caudoviricetes</taxon>
        <taxon>Herelleviridae</taxon>
        <taxon>Bastillevirinae</taxon>
        <taxon>Goettingenvirus</taxon>
        <taxon>Goettingenvirus goe8</taxon>
    </lineage>
</organism>
<evidence type="ECO:0000256" key="10">
    <source>
        <dbReference type="SAM" id="Phobius"/>
    </source>
</evidence>
<evidence type="ECO:0000256" key="9">
    <source>
        <dbReference type="PROSITE-ProRule" id="PRU10016"/>
    </source>
</evidence>
<evidence type="ECO:0000256" key="7">
    <source>
        <dbReference type="ARBA" id="ARBA00022679"/>
    </source>
</evidence>
<dbReference type="InterPro" id="IPR000398">
    <property type="entry name" value="Thymidylate_synthase"/>
</dbReference>
<dbReference type="HAMAP" id="MF_00008">
    <property type="entry name" value="Thymidy_synth_bact"/>
    <property type="match status" value="1"/>
</dbReference>
<comment type="similarity">
    <text evidence="1">Belongs to the thymidylate synthase family.</text>
</comment>
<evidence type="ECO:0000256" key="2">
    <source>
        <dbReference type="ARBA" id="ARBA00011738"/>
    </source>
</evidence>
<dbReference type="SUPFAM" id="SSF55831">
    <property type="entry name" value="Thymidylate synthase/dCMP hydroxymethylase"/>
    <property type="match status" value="1"/>
</dbReference>
<keyword evidence="5" id="KW-0963">Cytoplasm</keyword>
<keyword evidence="10" id="KW-0472">Membrane</keyword>
<keyword evidence="13" id="KW-1185">Reference proteome</keyword>
<evidence type="ECO:0000259" key="11">
    <source>
        <dbReference type="Pfam" id="PF00303"/>
    </source>
</evidence>
<dbReference type="PRINTS" id="PR00108">
    <property type="entry name" value="THYMDSNTHASE"/>
</dbReference>
<dbReference type="SMR" id="A0A516KMK1"/>
<proteinExistence type="inferred from homology"/>
<dbReference type="InterPro" id="IPR045097">
    <property type="entry name" value="Thymidate_synth/dCMP_Mease"/>
</dbReference>
<evidence type="ECO:0000313" key="13">
    <source>
        <dbReference type="Proteomes" id="UP000317800"/>
    </source>
</evidence>
<keyword evidence="7" id="KW-0808">Transferase</keyword>
<dbReference type="Proteomes" id="UP000317800">
    <property type="component" value="Segment"/>
</dbReference>
<dbReference type="EC" id="2.1.1.45" evidence="3"/>
<accession>A0A516KMK1</accession>
<evidence type="ECO:0000256" key="6">
    <source>
        <dbReference type="ARBA" id="ARBA00022603"/>
    </source>
</evidence>
<protein>
    <recommendedName>
        <fullName evidence="4">Thymidylate synthase</fullName>
        <ecNumber evidence="3">2.1.1.45</ecNumber>
    </recommendedName>
</protein>
<dbReference type="PANTHER" id="PTHR11548:SF9">
    <property type="entry name" value="THYMIDYLATE SYNTHASE"/>
    <property type="match status" value="1"/>
</dbReference>
<keyword evidence="10" id="KW-0812">Transmembrane</keyword>
<evidence type="ECO:0000313" key="12">
    <source>
        <dbReference type="EMBL" id="QDP42820.1"/>
    </source>
</evidence>
<dbReference type="Gene3D" id="3.30.572.10">
    <property type="entry name" value="Thymidylate synthase/dCMP hydroxymethylase domain"/>
    <property type="match status" value="1"/>
</dbReference>
<dbReference type="GO" id="GO:0006231">
    <property type="term" value="P:dTMP biosynthetic process"/>
    <property type="evidence" value="ECO:0007669"/>
    <property type="project" value="InterPro"/>
</dbReference>
<dbReference type="InterPro" id="IPR020940">
    <property type="entry name" value="Thymidylate_synthase_AS"/>
</dbReference>
<feature type="active site" evidence="9">
    <location>
        <position position="182"/>
    </location>
</feature>
<gene>
    <name evidence="12" type="ORF">Goe8_c00360</name>
</gene>
<keyword evidence="6" id="KW-0489">Methyltransferase</keyword>
<dbReference type="FunFam" id="3.30.572.10:FF:000013">
    <property type="entry name" value="Thymidylate synthase"/>
    <property type="match status" value="1"/>
</dbReference>
<keyword evidence="10" id="KW-1133">Transmembrane helix</keyword>
<dbReference type="Pfam" id="PF00303">
    <property type="entry name" value="Thymidylat_synt"/>
    <property type="match status" value="1"/>
</dbReference>
<evidence type="ECO:0000256" key="1">
    <source>
        <dbReference type="ARBA" id="ARBA00009972"/>
    </source>
</evidence>
<evidence type="ECO:0000256" key="5">
    <source>
        <dbReference type="ARBA" id="ARBA00022490"/>
    </source>
</evidence>
<dbReference type="NCBIfam" id="TIGR03284">
    <property type="entry name" value="thym_sym"/>
    <property type="match status" value="1"/>
</dbReference>
<dbReference type="CDD" id="cd00351">
    <property type="entry name" value="TS_Pyrimidine_HMase"/>
    <property type="match status" value="1"/>
</dbReference>
<feature type="transmembrane region" description="Helical" evidence="10">
    <location>
        <begin position="206"/>
        <end position="225"/>
    </location>
</feature>
<dbReference type="EMBL" id="MN043729">
    <property type="protein sequence ID" value="QDP42820.1"/>
    <property type="molecule type" value="Genomic_DNA"/>
</dbReference>
<dbReference type="NCBIfam" id="NF002497">
    <property type="entry name" value="PRK01827.1-3"/>
    <property type="match status" value="1"/>
</dbReference>
<evidence type="ECO:0000256" key="8">
    <source>
        <dbReference type="ARBA" id="ARBA00022727"/>
    </source>
</evidence>
<dbReference type="PROSITE" id="PS00091">
    <property type="entry name" value="THYMIDYLATE_SYNTHASE"/>
    <property type="match status" value="1"/>
</dbReference>
<evidence type="ECO:0000256" key="3">
    <source>
        <dbReference type="ARBA" id="ARBA00011947"/>
    </source>
</evidence>
<dbReference type="GO" id="GO:0004799">
    <property type="term" value="F:thymidylate synthase activity"/>
    <property type="evidence" value="ECO:0007669"/>
    <property type="project" value="UniProtKB-EC"/>
</dbReference>
<dbReference type="GO" id="GO:0032259">
    <property type="term" value="P:methylation"/>
    <property type="evidence" value="ECO:0007669"/>
    <property type="project" value="UniProtKB-KW"/>
</dbReference>
<evidence type="ECO:0000256" key="4">
    <source>
        <dbReference type="ARBA" id="ARBA00015931"/>
    </source>
</evidence>
<keyword evidence="8" id="KW-0545">Nucleotide biosynthesis</keyword>